<dbReference type="GO" id="GO:0003677">
    <property type="term" value="F:DNA binding"/>
    <property type="evidence" value="ECO:0007669"/>
    <property type="project" value="InterPro"/>
</dbReference>
<evidence type="ECO:0000256" key="1">
    <source>
        <dbReference type="ARBA" id="ARBA00023172"/>
    </source>
</evidence>
<evidence type="ECO:0000313" key="3">
    <source>
        <dbReference type="Proteomes" id="UP000182544"/>
    </source>
</evidence>
<name>A0A1K2IRZ2_9FLAO</name>
<dbReference type="STRING" id="369401.SAMN05428642_10636"/>
<dbReference type="Proteomes" id="UP000182544">
    <property type="component" value="Unassembled WGS sequence"/>
</dbReference>
<dbReference type="InterPro" id="IPR013762">
    <property type="entry name" value="Integrase-like_cat_sf"/>
</dbReference>
<reference evidence="2 3" key="1">
    <citation type="submission" date="2016-10" db="EMBL/GenBank/DDBJ databases">
        <authorList>
            <person name="de Groot N.N."/>
        </authorList>
    </citation>
    <scope>NUCLEOTIDE SEQUENCE [LARGE SCALE GENOMIC DNA]</scope>
    <source>
        <strain evidence="2 3">DSM 18180</strain>
    </source>
</reference>
<dbReference type="GO" id="GO:0006310">
    <property type="term" value="P:DNA recombination"/>
    <property type="evidence" value="ECO:0007669"/>
    <property type="project" value="UniProtKB-KW"/>
</dbReference>
<protein>
    <recommendedName>
        <fullName evidence="4">Phage integrase family protein</fullName>
    </recommendedName>
</protein>
<proteinExistence type="predicted"/>
<dbReference type="EMBL" id="FPKV01000006">
    <property type="protein sequence ID" value="SFZ95018.1"/>
    <property type="molecule type" value="Genomic_DNA"/>
</dbReference>
<keyword evidence="1" id="KW-0233">DNA recombination</keyword>
<dbReference type="AlphaFoldDB" id="A0A1K2IRZ2"/>
<sequence length="142" mass="16716">MITLRTIFNLAITKSVSNTQFYPFGKGKHQIRFPEIRKIGLNIDEIRILENINGLTYAQQYALDVLLISFYFAGIRVSDVLKLKWKDFLDERLHYRMGKNSKLVSLKVPDKVLNILNKLDRNINSVYVFKELEEVDEKMINY</sequence>
<accession>A0A1K2IRZ2</accession>
<gene>
    <name evidence="2" type="ORF">SAMN05428642_10636</name>
</gene>
<dbReference type="SUPFAM" id="SSF56349">
    <property type="entry name" value="DNA breaking-rejoining enzymes"/>
    <property type="match status" value="1"/>
</dbReference>
<evidence type="ECO:0000313" key="2">
    <source>
        <dbReference type="EMBL" id="SFZ95018.1"/>
    </source>
</evidence>
<organism evidence="2 3">
    <name type="scientific">Flaviramulus basaltis</name>
    <dbReference type="NCBI Taxonomy" id="369401"/>
    <lineage>
        <taxon>Bacteria</taxon>
        <taxon>Pseudomonadati</taxon>
        <taxon>Bacteroidota</taxon>
        <taxon>Flavobacteriia</taxon>
        <taxon>Flavobacteriales</taxon>
        <taxon>Flavobacteriaceae</taxon>
        <taxon>Flaviramulus</taxon>
    </lineage>
</organism>
<keyword evidence="3" id="KW-1185">Reference proteome</keyword>
<dbReference type="Gene3D" id="1.10.443.10">
    <property type="entry name" value="Intergrase catalytic core"/>
    <property type="match status" value="1"/>
</dbReference>
<dbReference type="GO" id="GO:0015074">
    <property type="term" value="P:DNA integration"/>
    <property type="evidence" value="ECO:0007669"/>
    <property type="project" value="InterPro"/>
</dbReference>
<evidence type="ECO:0008006" key="4">
    <source>
        <dbReference type="Google" id="ProtNLM"/>
    </source>
</evidence>
<dbReference type="InterPro" id="IPR011010">
    <property type="entry name" value="DNA_brk_join_enz"/>
</dbReference>